<evidence type="ECO:0000313" key="1">
    <source>
        <dbReference type="EMBL" id="THH26317.1"/>
    </source>
</evidence>
<dbReference type="OrthoDB" id="5570013at2759"/>
<evidence type="ECO:0000313" key="2">
    <source>
        <dbReference type="Proteomes" id="UP000308730"/>
    </source>
</evidence>
<sequence length="383" mass="41476">MYSLPAAHSSSSHPECVEEARWTNHDEDLERHRGAHNFRHLVKSSFNLPLNSDVLYFLARGSLSRGSIKITDDGNNGDDKVVVGVSFLYMHDVAPEKIQVCRLQRDGSKNGVGIFSPNSLPPHHHDDEYRSQFSVVVHLPNGAGNPHLYGAFDTDMPMFAHYLGDLDPSVAFCSIDLKTVNAPIHVQSLTIEDGSLKTSNSPIEGKITAFRHLELHTSNGPLKTDITLSNRNGANATSLVLSTQNSLIQSSISLISLTETSTGGSFDIAATTSNSPIDVVYPTIPVNSTLKFDGRSSNSPVRATLHTGYEGSFALATSMWNKPAIHFDRSAEDPSGAGRRRALETISLGYGAHNGHVYWGSGARKNAGSVQLSTFNADVQLIL</sequence>
<reference evidence="1 2" key="1">
    <citation type="submission" date="2019-02" db="EMBL/GenBank/DDBJ databases">
        <title>Genome sequencing of the rare red list fungi Antrodiella citrinella (Flaviporus citrinellus).</title>
        <authorList>
            <person name="Buettner E."/>
            <person name="Kellner H."/>
        </authorList>
    </citation>
    <scope>NUCLEOTIDE SEQUENCE [LARGE SCALE GENOMIC DNA]</scope>
    <source>
        <strain evidence="1 2">DSM 108506</strain>
    </source>
</reference>
<accession>A0A4S4MM52</accession>
<dbReference type="EMBL" id="SGPM01000365">
    <property type="protein sequence ID" value="THH26317.1"/>
    <property type="molecule type" value="Genomic_DNA"/>
</dbReference>
<gene>
    <name evidence="1" type="ORF">EUX98_g7871</name>
</gene>
<comment type="caution">
    <text evidence="1">The sequence shown here is derived from an EMBL/GenBank/DDBJ whole genome shotgun (WGS) entry which is preliminary data.</text>
</comment>
<name>A0A4S4MM52_9APHY</name>
<dbReference type="AlphaFoldDB" id="A0A4S4MM52"/>
<proteinExistence type="predicted"/>
<keyword evidence="2" id="KW-1185">Reference proteome</keyword>
<protein>
    <submittedName>
        <fullName evidence="1">Uncharacterized protein</fullName>
    </submittedName>
</protein>
<dbReference type="Proteomes" id="UP000308730">
    <property type="component" value="Unassembled WGS sequence"/>
</dbReference>
<organism evidence="1 2">
    <name type="scientific">Antrodiella citrinella</name>
    <dbReference type="NCBI Taxonomy" id="2447956"/>
    <lineage>
        <taxon>Eukaryota</taxon>
        <taxon>Fungi</taxon>
        <taxon>Dikarya</taxon>
        <taxon>Basidiomycota</taxon>
        <taxon>Agaricomycotina</taxon>
        <taxon>Agaricomycetes</taxon>
        <taxon>Polyporales</taxon>
        <taxon>Steccherinaceae</taxon>
        <taxon>Antrodiella</taxon>
    </lineage>
</organism>